<protein>
    <submittedName>
        <fullName evidence="1">Uncharacterized protein</fullName>
    </submittedName>
</protein>
<accession>A0A498CGJ9</accession>
<evidence type="ECO:0000313" key="1">
    <source>
        <dbReference type="EMBL" id="RLK56113.1"/>
    </source>
</evidence>
<gene>
    <name evidence="1" type="ORF">BCL79_0487</name>
</gene>
<dbReference type="AlphaFoldDB" id="A0A498CGJ9"/>
<dbReference type="Proteomes" id="UP000274786">
    <property type="component" value="Unassembled WGS sequence"/>
</dbReference>
<reference evidence="1 2" key="1">
    <citation type="submission" date="2018-10" db="EMBL/GenBank/DDBJ databases">
        <title>Comparative analysis of microorganisms from saline springs in Andes Mountain Range, Colombia.</title>
        <authorList>
            <person name="Rubin E."/>
        </authorList>
    </citation>
    <scope>NUCLEOTIDE SEQUENCE [LARGE SCALE GENOMIC DNA]</scope>
    <source>
        <strain evidence="1 2">USBA GBX 843</strain>
    </source>
</reference>
<proteinExistence type="predicted"/>
<sequence length="39" mass="4312">MAFPLRYSITVSVQPGVLIWMLDEPRGIQYTKSAGVVST</sequence>
<dbReference type="EMBL" id="RCDC01000004">
    <property type="protein sequence ID" value="RLK56113.1"/>
    <property type="molecule type" value="Genomic_DNA"/>
</dbReference>
<evidence type="ECO:0000313" key="2">
    <source>
        <dbReference type="Proteomes" id="UP000274786"/>
    </source>
</evidence>
<organism evidence="1 2">
    <name type="scientific">Stenotrophomonas rhizophila</name>
    <dbReference type="NCBI Taxonomy" id="216778"/>
    <lineage>
        <taxon>Bacteria</taxon>
        <taxon>Pseudomonadati</taxon>
        <taxon>Pseudomonadota</taxon>
        <taxon>Gammaproteobacteria</taxon>
        <taxon>Lysobacterales</taxon>
        <taxon>Lysobacteraceae</taxon>
        <taxon>Stenotrophomonas</taxon>
    </lineage>
</organism>
<comment type="caution">
    <text evidence="1">The sequence shown here is derived from an EMBL/GenBank/DDBJ whole genome shotgun (WGS) entry which is preliminary data.</text>
</comment>
<name>A0A498CGJ9_9GAMM</name>